<name>A0A2P1PX17_9GAMM</name>
<evidence type="ECO:0000313" key="3">
    <source>
        <dbReference type="Proteomes" id="UP000241074"/>
    </source>
</evidence>
<feature type="transmembrane region" description="Helical" evidence="1">
    <location>
        <begin position="64"/>
        <end position="86"/>
    </location>
</feature>
<keyword evidence="1" id="KW-0472">Membrane</keyword>
<gene>
    <name evidence="2" type="ORF">C7S18_20365</name>
</gene>
<sequence>MAASINGFGSTYYGRRCFRRDGSYITTEWAIAATLPIFPMSSARVQDSRAGLGGRELYLIERLALDWVQVLTTYFYTYVMIPIAIYLTVIPDEAGHIPRDFGDVPWWLALLLQTAPLIIVALLPHVLRWIGAARARKRPR</sequence>
<evidence type="ECO:0000256" key="1">
    <source>
        <dbReference type="SAM" id="Phobius"/>
    </source>
</evidence>
<dbReference type="OrthoDB" id="8816218at2"/>
<evidence type="ECO:0000313" key="2">
    <source>
        <dbReference type="EMBL" id="AVP99382.1"/>
    </source>
</evidence>
<reference evidence="2 3" key="2">
    <citation type="submission" date="2018-03" db="EMBL/GenBank/DDBJ databases">
        <authorList>
            <person name="Keele B.F."/>
        </authorList>
    </citation>
    <scope>NUCLEOTIDE SEQUENCE [LARGE SCALE GENOMIC DNA]</scope>
    <source>
        <strain evidence="2 3">D13</strain>
    </source>
</reference>
<keyword evidence="3" id="KW-1185">Reference proteome</keyword>
<dbReference type="RefSeq" id="WP_106893300.1">
    <property type="nucleotide sequence ID" value="NZ_CP027860.1"/>
</dbReference>
<organism evidence="2 3">
    <name type="scientific">Ahniella affigens</name>
    <dbReference type="NCBI Taxonomy" id="2021234"/>
    <lineage>
        <taxon>Bacteria</taxon>
        <taxon>Pseudomonadati</taxon>
        <taxon>Pseudomonadota</taxon>
        <taxon>Gammaproteobacteria</taxon>
        <taxon>Lysobacterales</taxon>
        <taxon>Rhodanobacteraceae</taxon>
        <taxon>Ahniella</taxon>
    </lineage>
</organism>
<proteinExistence type="predicted"/>
<reference evidence="2 3" key="1">
    <citation type="submission" date="2018-03" db="EMBL/GenBank/DDBJ databases">
        <title>Ahniella affigens gen. nov., sp. nov., a gammaproteobacterium isolated from sandy soil near a stream.</title>
        <authorList>
            <person name="Ko Y."/>
            <person name="Kim J.-H."/>
        </authorList>
    </citation>
    <scope>NUCLEOTIDE SEQUENCE [LARGE SCALE GENOMIC DNA]</scope>
    <source>
        <strain evidence="2 3">D13</strain>
    </source>
</reference>
<protein>
    <submittedName>
        <fullName evidence="2">Uncharacterized protein</fullName>
    </submittedName>
</protein>
<dbReference type="EMBL" id="CP027860">
    <property type="protein sequence ID" value="AVP99382.1"/>
    <property type="molecule type" value="Genomic_DNA"/>
</dbReference>
<dbReference type="Proteomes" id="UP000241074">
    <property type="component" value="Chromosome"/>
</dbReference>
<feature type="transmembrane region" description="Helical" evidence="1">
    <location>
        <begin position="106"/>
        <end position="130"/>
    </location>
</feature>
<dbReference type="AlphaFoldDB" id="A0A2P1PX17"/>
<keyword evidence="1" id="KW-1133">Transmembrane helix</keyword>
<accession>A0A2P1PX17</accession>
<keyword evidence="1" id="KW-0812">Transmembrane</keyword>
<dbReference type="KEGG" id="xba:C7S18_20365"/>